<dbReference type="EMBL" id="AVFL01000003">
    <property type="protein sequence ID" value="EWY41811.1"/>
    <property type="molecule type" value="Genomic_DNA"/>
</dbReference>
<dbReference type="InterPro" id="IPR043519">
    <property type="entry name" value="NT_sf"/>
</dbReference>
<evidence type="ECO:0000313" key="3">
    <source>
        <dbReference type="Proteomes" id="UP000019486"/>
    </source>
</evidence>
<gene>
    <name evidence="2" type="ORF">N825_25180</name>
</gene>
<keyword evidence="3" id="KW-1185">Reference proteome</keyword>
<dbReference type="InterPro" id="IPR002934">
    <property type="entry name" value="Polymerase_NTP_transf_dom"/>
</dbReference>
<protein>
    <submittedName>
        <fullName evidence="2">DNA polymerase III subunit beta</fullName>
    </submittedName>
</protein>
<dbReference type="Proteomes" id="UP000019486">
    <property type="component" value="Unassembled WGS sequence"/>
</dbReference>
<name>W9HAP5_9PROT</name>
<comment type="caution">
    <text evidence="2">The sequence shown here is derived from an EMBL/GenBank/DDBJ whole genome shotgun (WGS) entry which is preliminary data.</text>
</comment>
<dbReference type="SUPFAM" id="SSF81301">
    <property type="entry name" value="Nucleotidyltransferase"/>
    <property type="match status" value="1"/>
</dbReference>
<dbReference type="STRING" id="1385369.N825_25180"/>
<evidence type="ECO:0000313" key="2">
    <source>
        <dbReference type="EMBL" id="EWY41811.1"/>
    </source>
</evidence>
<dbReference type="Gene3D" id="3.30.460.10">
    <property type="entry name" value="Beta Polymerase, domain 2"/>
    <property type="match status" value="1"/>
</dbReference>
<accession>W9HAP5</accession>
<dbReference type="GO" id="GO:0016779">
    <property type="term" value="F:nucleotidyltransferase activity"/>
    <property type="evidence" value="ECO:0007669"/>
    <property type="project" value="InterPro"/>
</dbReference>
<dbReference type="AlphaFoldDB" id="W9HAP5"/>
<proteinExistence type="predicted"/>
<evidence type="ECO:0000259" key="1">
    <source>
        <dbReference type="Pfam" id="PF01909"/>
    </source>
</evidence>
<feature type="domain" description="Polymerase nucleotidyl transferase" evidence="1">
    <location>
        <begin position="20"/>
        <end position="68"/>
    </location>
</feature>
<reference evidence="2 3" key="1">
    <citation type="submission" date="2013-08" db="EMBL/GenBank/DDBJ databases">
        <title>The genome sequence of Skermanella stibiiresistens.</title>
        <authorList>
            <person name="Zhu W."/>
            <person name="Wang G."/>
        </authorList>
    </citation>
    <scope>NUCLEOTIDE SEQUENCE [LARGE SCALE GENOMIC DNA]</scope>
    <source>
        <strain evidence="2 3">SB22</strain>
    </source>
</reference>
<sequence>MASNIDLGLSTLEVLAIEAFRKRMNDVYGIRFKGIVLFGSRARRDHHPDSDLDLGVVLSSPIKDLVGEALIMADAAFDVLLAHDIHIQPMPVEDGSLEEPEAHPIPHLTRRMAAEGIRL</sequence>
<dbReference type="CDD" id="cd05403">
    <property type="entry name" value="NT_KNTase_like"/>
    <property type="match status" value="1"/>
</dbReference>
<organism evidence="2 3">
    <name type="scientific">Skermanella stibiiresistens SB22</name>
    <dbReference type="NCBI Taxonomy" id="1385369"/>
    <lineage>
        <taxon>Bacteria</taxon>
        <taxon>Pseudomonadati</taxon>
        <taxon>Pseudomonadota</taxon>
        <taxon>Alphaproteobacteria</taxon>
        <taxon>Rhodospirillales</taxon>
        <taxon>Azospirillaceae</taxon>
        <taxon>Skermanella</taxon>
    </lineage>
</organism>
<dbReference type="Pfam" id="PF01909">
    <property type="entry name" value="NTP_transf_2"/>
    <property type="match status" value="1"/>
</dbReference>